<dbReference type="GO" id="GO:0043565">
    <property type="term" value="F:sequence-specific DNA binding"/>
    <property type="evidence" value="ECO:0007669"/>
    <property type="project" value="TreeGrafter"/>
</dbReference>
<feature type="domain" description="HTH lysR-type" evidence="5">
    <location>
        <begin position="28"/>
        <end position="85"/>
    </location>
</feature>
<evidence type="ECO:0000313" key="7">
    <source>
        <dbReference type="Proteomes" id="UP000744980"/>
    </source>
</evidence>
<dbReference type="RefSeq" id="WP_203527735.1">
    <property type="nucleotide sequence ID" value="NZ_CP083371.1"/>
</dbReference>
<accession>A0AAW4FGG4</accession>
<dbReference type="SUPFAM" id="SSF53850">
    <property type="entry name" value="Periplasmic binding protein-like II"/>
    <property type="match status" value="1"/>
</dbReference>
<dbReference type="Gene3D" id="1.10.10.10">
    <property type="entry name" value="Winged helix-like DNA-binding domain superfamily/Winged helix DNA-binding domain"/>
    <property type="match status" value="1"/>
</dbReference>
<dbReference type="InterPro" id="IPR036390">
    <property type="entry name" value="WH_DNA-bd_sf"/>
</dbReference>
<comment type="caution">
    <text evidence="6">The sequence shown here is derived from an EMBL/GenBank/DDBJ whole genome shotgun (WGS) entry which is preliminary data.</text>
</comment>
<evidence type="ECO:0000256" key="2">
    <source>
        <dbReference type="ARBA" id="ARBA00023015"/>
    </source>
</evidence>
<evidence type="ECO:0000256" key="1">
    <source>
        <dbReference type="ARBA" id="ARBA00009437"/>
    </source>
</evidence>
<evidence type="ECO:0000313" key="6">
    <source>
        <dbReference type="EMBL" id="MBM3091163.1"/>
    </source>
</evidence>
<dbReference type="AlphaFoldDB" id="A0AAW4FGG4"/>
<dbReference type="Pfam" id="PF00126">
    <property type="entry name" value="HTH_1"/>
    <property type="match status" value="1"/>
</dbReference>
<evidence type="ECO:0000259" key="5">
    <source>
        <dbReference type="PROSITE" id="PS50931"/>
    </source>
</evidence>
<name>A0AAW4FGG4_9HYPH</name>
<evidence type="ECO:0000256" key="4">
    <source>
        <dbReference type="ARBA" id="ARBA00023163"/>
    </source>
</evidence>
<dbReference type="InterPro" id="IPR036388">
    <property type="entry name" value="WH-like_DNA-bd_sf"/>
</dbReference>
<keyword evidence="3" id="KW-0238">DNA-binding</keyword>
<dbReference type="Pfam" id="PF03466">
    <property type="entry name" value="LysR_substrate"/>
    <property type="match status" value="1"/>
</dbReference>
<dbReference type="SUPFAM" id="SSF46785">
    <property type="entry name" value="Winged helix' DNA-binding domain"/>
    <property type="match status" value="1"/>
</dbReference>
<reference evidence="6 7" key="1">
    <citation type="submission" date="2020-01" db="EMBL/GenBank/DDBJ databases">
        <title>Draft genome assembly of Ensifer adhaerens T173.</title>
        <authorList>
            <person name="Craig J.E."/>
            <person name="Stinchcombe J.R."/>
        </authorList>
    </citation>
    <scope>NUCLEOTIDE SEQUENCE [LARGE SCALE GENOMIC DNA]</scope>
    <source>
        <strain evidence="6 7">T173</strain>
    </source>
</reference>
<dbReference type="PANTHER" id="PTHR30537:SF74">
    <property type="entry name" value="HTH-TYPE TRANSCRIPTIONAL REGULATOR TRPI"/>
    <property type="match status" value="1"/>
</dbReference>
<dbReference type="EMBL" id="WXFA01000005">
    <property type="protein sequence ID" value="MBM3091163.1"/>
    <property type="molecule type" value="Genomic_DNA"/>
</dbReference>
<gene>
    <name evidence="6" type="ORF">GFB56_10070</name>
</gene>
<comment type="similarity">
    <text evidence="1">Belongs to the LysR transcriptional regulatory family.</text>
</comment>
<protein>
    <submittedName>
        <fullName evidence="6">LysR family transcriptional regulator</fullName>
    </submittedName>
</protein>
<dbReference type="PANTHER" id="PTHR30537">
    <property type="entry name" value="HTH-TYPE TRANSCRIPTIONAL REGULATOR"/>
    <property type="match status" value="1"/>
</dbReference>
<dbReference type="InterPro" id="IPR005119">
    <property type="entry name" value="LysR_subst-bd"/>
</dbReference>
<keyword evidence="4" id="KW-0804">Transcription</keyword>
<organism evidence="6 7">
    <name type="scientific">Ensifer canadensis</name>
    <dbReference type="NCBI Taxonomy" id="555315"/>
    <lineage>
        <taxon>Bacteria</taxon>
        <taxon>Pseudomonadati</taxon>
        <taxon>Pseudomonadota</taxon>
        <taxon>Alphaproteobacteria</taxon>
        <taxon>Hyphomicrobiales</taxon>
        <taxon>Rhizobiaceae</taxon>
        <taxon>Sinorhizobium/Ensifer group</taxon>
        <taxon>Ensifer</taxon>
    </lineage>
</organism>
<sequence length="325" mass="35038">MHEVEKGRWPRRMMQTDDLNLKSQRPLPPLNALRAFDALARCGSLRAAAIELGVVPGAVRQQLASLEEHFGFALLDREAGRVTLNPAGRRLADAVGVAFAIVSRAAEEISSSGSTVRLRLGVPMPMASAWLMPHLATLQSAVSGLEVDIIPVAVNQSLTDMPEIDALIVGGEYRPLPDIAATAFMDDRFGPVLTVGQPSPGLTPPDLADMTALVARTVPYLWDDWFRESGNAPVRFRKRIEVDDLTLALSAARSGLGVTIAPAASIETDLASGALEAPFGFVSRPTGYRFCCRIADRDRKPIADLRNWLLAEGRRQEGKLPSAAA</sequence>
<dbReference type="GO" id="GO:0003700">
    <property type="term" value="F:DNA-binding transcription factor activity"/>
    <property type="evidence" value="ECO:0007669"/>
    <property type="project" value="InterPro"/>
</dbReference>
<keyword evidence="7" id="KW-1185">Reference proteome</keyword>
<proteinExistence type="inferred from homology"/>
<dbReference type="GO" id="GO:0006351">
    <property type="term" value="P:DNA-templated transcription"/>
    <property type="evidence" value="ECO:0007669"/>
    <property type="project" value="TreeGrafter"/>
</dbReference>
<dbReference type="Gene3D" id="3.40.190.10">
    <property type="entry name" value="Periplasmic binding protein-like II"/>
    <property type="match status" value="2"/>
</dbReference>
<dbReference type="InterPro" id="IPR058163">
    <property type="entry name" value="LysR-type_TF_proteobact-type"/>
</dbReference>
<dbReference type="InterPro" id="IPR000847">
    <property type="entry name" value="LysR_HTH_N"/>
</dbReference>
<evidence type="ECO:0000256" key="3">
    <source>
        <dbReference type="ARBA" id="ARBA00023125"/>
    </source>
</evidence>
<dbReference type="Proteomes" id="UP000744980">
    <property type="component" value="Unassembled WGS sequence"/>
</dbReference>
<keyword evidence="2" id="KW-0805">Transcription regulation</keyword>
<dbReference type="PROSITE" id="PS50931">
    <property type="entry name" value="HTH_LYSR"/>
    <property type="match status" value="1"/>
</dbReference>